<dbReference type="InterPro" id="IPR039518">
    <property type="entry name" value="WhiA_LAGLIDADG_dom"/>
</dbReference>
<keyword evidence="9" id="KW-1185">Reference proteome</keyword>
<dbReference type="InterPro" id="IPR027434">
    <property type="entry name" value="Homing_endonucl"/>
</dbReference>
<dbReference type="NCBIfam" id="TIGR00647">
    <property type="entry name" value="DNA_bind_WhiA"/>
    <property type="match status" value="1"/>
</dbReference>
<organism evidence="8 9">
    <name type="scientific">Gallibacter intestinalis</name>
    <dbReference type="NCBI Taxonomy" id="2779356"/>
    <lineage>
        <taxon>Bacteria</taxon>
        <taxon>Bacillati</taxon>
        <taxon>Bacillota</taxon>
        <taxon>Clostridia</taxon>
        <taxon>Eubacteriales</taxon>
        <taxon>Eubacteriaceae</taxon>
        <taxon>Gallibacter</taxon>
    </lineage>
</organism>
<dbReference type="Pfam" id="PF10298">
    <property type="entry name" value="WhiA_N"/>
    <property type="match status" value="1"/>
</dbReference>
<dbReference type="PANTHER" id="PTHR37307">
    <property type="entry name" value="CELL DIVISION PROTEIN WHIA-RELATED"/>
    <property type="match status" value="1"/>
</dbReference>
<evidence type="ECO:0000256" key="4">
    <source>
        <dbReference type="HAMAP-Rule" id="MF_01420"/>
    </source>
</evidence>
<dbReference type="Gene3D" id="3.10.28.10">
    <property type="entry name" value="Homing endonucleases"/>
    <property type="match status" value="1"/>
</dbReference>
<name>A0ABR9QYL4_9FIRM</name>
<dbReference type="InterPro" id="IPR003802">
    <property type="entry name" value="Sporulation_regulator_WhiA"/>
</dbReference>
<comment type="function">
    <text evidence="4">Involved in cell division and chromosome segregation.</text>
</comment>
<dbReference type="InterPro" id="IPR018478">
    <property type="entry name" value="Sporu_reg_WhiA_N_dom"/>
</dbReference>
<comment type="caution">
    <text evidence="8">The sequence shown here is derived from an EMBL/GenBank/DDBJ whole genome shotgun (WGS) entry which is preliminary data.</text>
</comment>
<evidence type="ECO:0000256" key="2">
    <source>
        <dbReference type="ARBA" id="ARBA00023125"/>
    </source>
</evidence>
<dbReference type="SUPFAM" id="SSF55608">
    <property type="entry name" value="Homing endonucleases"/>
    <property type="match status" value="1"/>
</dbReference>
<evidence type="ECO:0000259" key="7">
    <source>
        <dbReference type="Pfam" id="PF14527"/>
    </source>
</evidence>
<dbReference type="HAMAP" id="MF_01420">
    <property type="entry name" value="HTH_type_WhiA"/>
    <property type="match status" value="1"/>
</dbReference>
<keyword evidence="1 4" id="KW-0132">Cell division</keyword>
<dbReference type="PANTHER" id="PTHR37307:SF1">
    <property type="entry name" value="CELL DIVISION PROTEIN WHIA-RELATED"/>
    <property type="match status" value="1"/>
</dbReference>
<evidence type="ECO:0000259" key="5">
    <source>
        <dbReference type="Pfam" id="PF02650"/>
    </source>
</evidence>
<dbReference type="RefSeq" id="WP_226385615.1">
    <property type="nucleotide sequence ID" value="NZ_JADCKA010000012.1"/>
</dbReference>
<dbReference type="GO" id="GO:0003677">
    <property type="term" value="F:DNA binding"/>
    <property type="evidence" value="ECO:0007669"/>
    <property type="project" value="UniProtKB-KW"/>
</dbReference>
<keyword evidence="3 4" id="KW-0131">Cell cycle</keyword>
<feature type="domain" description="Sporulation regulator WhiA C-terminal" evidence="5">
    <location>
        <begin position="227"/>
        <end position="310"/>
    </location>
</feature>
<evidence type="ECO:0000313" key="9">
    <source>
        <dbReference type="Proteomes" id="UP001516588"/>
    </source>
</evidence>
<sequence>MSFASETRNELARVQADKKCCMLAEISGFIRVCGSIGLAGGGKFRIVTTTENPAVARHFKMLVKQYFNVETSLEVGEGTSLKKGKCYIVTIGPEQLSEQILRETGILMIREGMNFISDGIHSEIIRKKCCKKAYLRGIFLGSGTVTDPEKEYHFEITCATDILASDLMKMINSFDGIKAKKTVRKKDYVVYVKNSEQIVDILAIMGASGKLFEYEDVRIKKGIRNQANRINNCDQANIDKAVAAAERHIANIRKIEETIGLENIPEKLREVAELRLKHPDVSLTELGEMMDPPMKKSGINKRLLKIEEIAKNECLKKDS</sequence>
<dbReference type="Proteomes" id="UP001516588">
    <property type="component" value="Unassembled WGS sequence"/>
</dbReference>
<evidence type="ECO:0000259" key="6">
    <source>
        <dbReference type="Pfam" id="PF10298"/>
    </source>
</evidence>
<feature type="domain" description="Sporulation transcription regulator WhiA N-terminal" evidence="6">
    <location>
        <begin position="19"/>
        <end position="107"/>
    </location>
</feature>
<accession>A0ABR9QYL4</accession>
<feature type="domain" description="WhiA LAGLIDADG-like" evidence="7">
    <location>
        <begin position="132"/>
        <end position="224"/>
    </location>
</feature>
<dbReference type="Pfam" id="PF02650">
    <property type="entry name" value="HTH_WhiA"/>
    <property type="match status" value="1"/>
</dbReference>
<gene>
    <name evidence="4 8" type="primary">whiA</name>
    <name evidence="8" type="ORF">INF20_06755</name>
</gene>
<evidence type="ECO:0000256" key="1">
    <source>
        <dbReference type="ARBA" id="ARBA00022618"/>
    </source>
</evidence>
<reference evidence="8 9" key="1">
    <citation type="submission" date="2020-10" db="EMBL/GenBank/DDBJ databases">
        <title>ChiBAC.</title>
        <authorList>
            <person name="Zenner C."/>
            <person name="Hitch T.C.A."/>
            <person name="Clavel T."/>
        </authorList>
    </citation>
    <scope>NUCLEOTIDE SEQUENCE [LARGE SCALE GENOMIC DNA]</scope>
    <source>
        <strain evidence="8 9">DSM 108706</strain>
    </source>
</reference>
<dbReference type="Pfam" id="PF14527">
    <property type="entry name" value="LAGLIDADG_WhiA"/>
    <property type="match status" value="1"/>
</dbReference>
<dbReference type="EMBL" id="JADCKA010000012">
    <property type="protein sequence ID" value="MBE5035970.1"/>
    <property type="molecule type" value="Genomic_DNA"/>
</dbReference>
<protein>
    <recommendedName>
        <fullName evidence="4">Probable cell division protein WhiA</fullName>
    </recommendedName>
</protein>
<keyword evidence="2 4" id="KW-0238">DNA-binding</keyword>
<evidence type="ECO:0000256" key="3">
    <source>
        <dbReference type="ARBA" id="ARBA00023306"/>
    </source>
</evidence>
<proteinExistence type="inferred from homology"/>
<dbReference type="InterPro" id="IPR023054">
    <property type="entry name" value="Sporulation_regulator_WhiA_C"/>
</dbReference>
<evidence type="ECO:0000313" key="8">
    <source>
        <dbReference type="EMBL" id="MBE5035970.1"/>
    </source>
</evidence>
<comment type="similarity">
    <text evidence="4">Belongs to the WhiA family.</text>
</comment>